<feature type="domain" description="NfeD-like C-terminal" evidence="6">
    <location>
        <begin position="90"/>
        <end position="145"/>
    </location>
</feature>
<reference evidence="8" key="1">
    <citation type="journal article" date="2019" name="Int. J. Syst. Evol. Microbiol.">
        <title>The Global Catalogue of Microorganisms (GCM) 10K type strain sequencing project: providing services to taxonomists for standard genome sequencing and annotation.</title>
        <authorList>
            <consortium name="The Broad Institute Genomics Platform"/>
            <consortium name="The Broad Institute Genome Sequencing Center for Infectious Disease"/>
            <person name="Wu L."/>
            <person name="Ma J."/>
        </authorList>
    </citation>
    <scope>NUCLEOTIDE SEQUENCE [LARGE SCALE GENOMIC DNA]</scope>
    <source>
        <strain evidence="8">JCM 18961</strain>
    </source>
</reference>
<evidence type="ECO:0000313" key="7">
    <source>
        <dbReference type="EMBL" id="GAA4730485.1"/>
    </source>
</evidence>
<feature type="transmembrane region" description="Helical" evidence="5">
    <location>
        <begin position="34"/>
        <end position="67"/>
    </location>
</feature>
<evidence type="ECO:0000256" key="1">
    <source>
        <dbReference type="ARBA" id="ARBA00004141"/>
    </source>
</evidence>
<proteinExistence type="predicted"/>
<dbReference type="EMBL" id="BAABLO010000012">
    <property type="protein sequence ID" value="GAA4730485.1"/>
    <property type="molecule type" value="Genomic_DNA"/>
</dbReference>
<evidence type="ECO:0000256" key="4">
    <source>
        <dbReference type="ARBA" id="ARBA00023136"/>
    </source>
</evidence>
<evidence type="ECO:0000256" key="2">
    <source>
        <dbReference type="ARBA" id="ARBA00022692"/>
    </source>
</evidence>
<name>A0ABP8YJA0_9MICO</name>
<evidence type="ECO:0000259" key="6">
    <source>
        <dbReference type="Pfam" id="PF01957"/>
    </source>
</evidence>
<accession>A0ABP8YJA0</accession>
<keyword evidence="3 5" id="KW-1133">Transmembrane helix</keyword>
<dbReference type="InterPro" id="IPR012340">
    <property type="entry name" value="NA-bd_OB-fold"/>
</dbReference>
<keyword evidence="2 5" id="KW-0812">Transmembrane</keyword>
<comment type="subcellular location">
    <subcellularLocation>
        <location evidence="1">Membrane</location>
        <topology evidence="1">Multi-pass membrane protein</topology>
    </subcellularLocation>
</comment>
<dbReference type="PANTHER" id="PTHR33507:SF3">
    <property type="entry name" value="INNER MEMBRANE PROTEIN YBBJ"/>
    <property type="match status" value="1"/>
</dbReference>
<dbReference type="PANTHER" id="PTHR33507">
    <property type="entry name" value="INNER MEMBRANE PROTEIN YBBJ"/>
    <property type="match status" value="1"/>
</dbReference>
<dbReference type="SUPFAM" id="SSF141322">
    <property type="entry name" value="NfeD domain-like"/>
    <property type="match status" value="1"/>
</dbReference>
<evidence type="ECO:0000313" key="8">
    <source>
        <dbReference type="Proteomes" id="UP001500556"/>
    </source>
</evidence>
<dbReference type="InterPro" id="IPR002810">
    <property type="entry name" value="NfeD-like_C"/>
</dbReference>
<evidence type="ECO:0000256" key="3">
    <source>
        <dbReference type="ARBA" id="ARBA00022989"/>
    </source>
</evidence>
<evidence type="ECO:0000256" key="5">
    <source>
        <dbReference type="SAM" id="Phobius"/>
    </source>
</evidence>
<dbReference type="Pfam" id="PF01957">
    <property type="entry name" value="NfeD"/>
    <property type="match status" value="1"/>
</dbReference>
<dbReference type="InterPro" id="IPR052165">
    <property type="entry name" value="Membrane_assoc_protease"/>
</dbReference>
<dbReference type="RefSeq" id="WP_345504846.1">
    <property type="nucleotide sequence ID" value="NZ_BAABLO010000012.1"/>
</dbReference>
<keyword evidence="8" id="KW-1185">Reference proteome</keyword>
<keyword evidence="4 5" id="KW-0472">Membrane</keyword>
<gene>
    <name evidence="7" type="ORF">GCM10025782_31940</name>
</gene>
<sequence length="159" mass="16517">MNWIGDSPWLAWLGVALVLGAIEAATVDFVFIMLAAGALASAVAAAMGAGFALQIVVGVVVAVVLLFVVRPYLKRKFNENYAADTIGARGLVGRTAYVLQTVTSTEGRVKLGGETWSARVAEAADRFSPGEQVRVVSIQGATAFVDGVSGQQASDKTGE</sequence>
<organism evidence="7 8">
    <name type="scientific">Pedococcus ginsenosidimutans</name>
    <dbReference type="NCBI Taxonomy" id="490570"/>
    <lineage>
        <taxon>Bacteria</taxon>
        <taxon>Bacillati</taxon>
        <taxon>Actinomycetota</taxon>
        <taxon>Actinomycetes</taxon>
        <taxon>Micrococcales</taxon>
        <taxon>Intrasporangiaceae</taxon>
        <taxon>Pedococcus</taxon>
    </lineage>
</organism>
<comment type="caution">
    <text evidence="7">The sequence shown here is derived from an EMBL/GenBank/DDBJ whole genome shotgun (WGS) entry which is preliminary data.</text>
</comment>
<protein>
    <recommendedName>
        <fullName evidence="6">NfeD-like C-terminal domain-containing protein</fullName>
    </recommendedName>
</protein>
<dbReference type="Proteomes" id="UP001500556">
    <property type="component" value="Unassembled WGS sequence"/>
</dbReference>
<dbReference type="Gene3D" id="2.40.50.140">
    <property type="entry name" value="Nucleic acid-binding proteins"/>
    <property type="match status" value="1"/>
</dbReference>